<dbReference type="PROSITE" id="PS51257">
    <property type="entry name" value="PROKAR_LIPOPROTEIN"/>
    <property type="match status" value="1"/>
</dbReference>
<dbReference type="Proteomes" id="UP000254424">
    <property type="component" value="Unassembled WGS sequence"/>
</dbReference>
<protein>
    <submittedName>
        <fullName evidence="1">Uncharacterized protein</fullName>
    </submittedName>
</protein>
<reference evidence="1 2" key="1">
    <citation type="submission" date="2018-06" db="EMBL/GenBank/DDBJ databases">
        <authorList>
            <consortium name="Pathogen Informatics"/>
            <person name="Doyle S."/>
        </authorList>
    </citation>
    <scope>NUCLEOTIDE SEQUENCE [LARGE SCALE GENOMIC DNA]</scope>
    <source>
        <strain evidence="1 2">NCTC11155</strain>
    </source>
</reference>
<gene>
    <name evidence="1" type="ORF">NCTC11155_00504</name>
</gene>
<dbReference type="Pfam" id="PF19867">
    <property type="entry name" value="DUF6340"/>
    <property type="match status" value="1"/>
</dbReference>
<dbReference type="RefSeq" id="WP_004289653.1">
    <property type="nucleotide sequence ID" value="NZ_CABKNQ010000019.1"/>
</dbReference>
<organism evidence="1 2">
    <name type="scientific">Bacteroides eggerthii</name>
    <dbReference type="NCBI Taxonomy" id="28111"/>
    <lineage>
        <taxon>Bacteria</taxon>
        <taxon>Pseudomonadati</taxon>
        <taxon>Bacteroidota</taxon>
        <taxon>Bacteroidia</taxon>
        <taxon>Bacteroidales</taxon>
        <taxon>Bacteroidaceae</taxon>
        <taxon>Bacteroides</taxon>
    </lineage>
</organism>
<name>A0A380YIH3_9BACE</name>
<proteinExistence type="predicted"/>
<sequence length="364" mass="41300">MAKYYHYLLLSCLLLLAGCQSVEYLAIDYMLPADVSFPPSLKRVGVVNNMPAVPENKPILAKEKKKDDFEIARKVDYYNGNATIATETLAEALADENYFNEVIICDSALRTGDITPREAMLSQEEVNRLVDNLDVDFLIALENVQIHTTRKIKYMRDWGVYYGTVDAKVYPTVSVYLPNRGTPMVTVNSKDSIFWEEAGNGPFVQSHLISEEDVIKQASEFAGTIPVKKLLPYWKTASRYLFCGGSVNMRDAAVYVREKQWETAIDLWKQTYATKKGKKKMQAAYNLAVGYEMLDSITTAVGWALKAQTEARIVDGVDKKDLTHLTQADLPNYVLTTLYVTELKEREEGLARLNMQMQRFNNDF</sequence>
<accession>A0A380YIH3</accession>
<dbReference type="OrthoDB" id="1115705at2"/>
<dbReference type="EMBL" id="UFSX01000001">
    <property type="protein sequence ID" value="SUV28554.1"/>
    <property type="molecule type" value="Genomic_DNA"/>
</dbReference>
<evidence type="ECO:0000313" key="2">
    <source>
        <dbReference type="Proteomes" id="UP000254424"/>
    </source>
</evidence>
<dbReference type="STRING" id="483216.BACEGG_01354"/>
<dbReference type="AlphaFoldDB" id="A0A380YIH3"/>
<dbReference type="GeneID" id="93070446"/>
<dbReference type="InterPro" id="IPR045921">
    <property type="entry name" value="DUF6340"/>
</dbReference>
<evidence type="ECO:0000313" key="1">
    <source>
        <dbReference type="EMBL" id="SUV28554.1"/>
    </source>
</evidence>